<reference evidence="1 2" key="1">
    <citation type="journal article" date="2015" name="Int. J. Syst. Evol. Microbiol.">
        <title>Erythrobacter atlanticus sp. nov., a bacterium from ocean sediment able to degrade polycyclic aromatic hydrocarbons.</title>
        <authorList>
            <person name="Zhuang L."/>
            <person name="Liu Y."/>
            <person name="Wang L."/>
            <person name="Wang W."/>
            <person name="Shao Z."/>
        </authorList>
    </citation>
    <scope>NUCLEOTIDE SEQUENCE [LARGE SCALE GENOMIC DNA]</scope>
    <source>
        <strain evidence="2">s21-N3</strain>
    </source>
</reference>
<reference evidence="2" key="2">
    <citation type="submission" date="2015-04" db="EMBL/GenBank/DDBJ databases">
        <title>The complete genome sequence of Erythrobacter sp. s21-N3.</title>
        <authorList>
            <person name="Zhuang L."/>
            <person name="Liu Y."/>
            <person name="Shao Z."/>
        </authorList>
    </citation>
    <scope>NUCLEOTIDE SEQUENCE [LARGE SCALE GENOMIC DNA]</scope>
    <source>
        <strain evidence="2">s21-N3</strain>
    </source>
</reference>
<dbReference type="EMBL" id="CP011310">
    <property type="protein sequence ID" value="AKQ40884.2"/>
    <property type="molecule type" value="Genomic_DNA"/>
</dbReference>
<name>A0A0H4VCR6_9SPHN</name>
<sequence>MSAATSAGALAEGAGAASSVCVEAQAPNANAADASTLVRSR</sequence>
<dbReference type="KEGG" id="ery:CP97_00700"/>
<dbReference type="AlphaFoldDB" id="A0A0H4VCR6"/>
<proteinExistence type="predicted"/>
<accession>A0A0H4VCR6</accession>
<keyword evidence="2" id="KW-1185">Reference proteome</keyword>
<protein>
    <submittedName>
        <fullName evidence="1">Uncharacterized protein</fullName>
    </submittedName>
</protein>
<dbReference type="Proteomes" id="UP000059113">
    <property type="component" value="Chromosome"/>
</dbReference>
<evidence type="ECO:0000313" key="1">
    <source>
        <dbReference type="EMBL" id="AKQ40884.2"/>
    </source>
</evidence>
<gene>
    <name evidence="1" type="ORF">CP97_00700</name>
</gene>
<organism evidence="1 2">
    <name type="scientific">Aurantiacibacter atlanticus</name>
    <dbReference type="NCBI Taxonomy" id="1648404"/>
    <lineage>
        <taxon>Bacteria</taxon>
        <taxon>Pseudomonadati</taxon>
        <taxon>Pseudomonadota</taxon>
        <taxon>Alphaproteobacteria</taxon>
        <taxon>Sphingomonadales</taxon>
        <taxon>Erythrobacteraceae</taxon>
        <taxon>Aurantiacibacter</taxon>
    </lineage>
</organism>
<evidence type="ECO:0000313" key="2">
    <source>
        <dbReference type="Proteomes" id="UP000059113"/>
    </source>
</evidence>